<evidence type="ECO:0000313" key="3">
    <source>
        <dbReference type="EMBL" id="NED93967.1"/>
    </source>
</evidence>
<accession>A0A6N9YGB1</accession>
<keyword evidence="4" id="KW-1185">Reference proteome</keyword>
<feature type="domain" description="HTH merR-type" evidence="2">
    <location>
        <begin position="4"/>
        <end position="74"/>
    </location>
</feature>
<gene>
    <name evidence="3" type="ORF">G1H11_01395</name>
</gene>
<dbReference type="InterPro" id="IPR011256">
    <property type="entry name" value="Reg_factor_effector_dom_sf"/>
</dbReference>
<dbReference type="InterPro" id="IPR047057">
    <property type="entry name" value="MerR_fam"/>
</dbReference>
<protein>
    <submittedName>
        <fullName evidence="3">MerR family transcriptional regulator</fullName>
    </submittedName>
</protein>
<dbReference type="Pfam" id="PF13411">
    <property type="entry name" value="MerR_1"/>
    <property type="match status" value="1"/>
</dbReference>
<sequence>MDELLSIGRFSRICWLSIKALRLYDETGLLHPAYVDPVSGYRYYTADQAPAARAIAILRSLDMPLAQIKAIVTESDPDQVRARLDEHRAALEERIDRDRHMLKRVETFIRKGAVMAYDITLQDIEPADVIGITFTTSPESINADMSRACQRAFGALETAGVRPLAAPQLAYLDMQDDAWTVQARIPVPPGSDVPDGLTGRRLDGGRAAVAVHVGPYDELGMAYREVEVWIDRNGLVTAGPPYDVYLNDPTEVKDPAKYQTKIVWPVRNP</sequence>
<dbReference type="InterPro" id="IPR000551">
    <property type="entry name" value="MerR-type_HTH_dom"/>
</dbReference>
<dbReference type="Gene3D" id="3.20.80.10">
    <property type="entry name" value="Regulatory factor, effector binding domain"/>
    <property type="match status" value="1"/>
</dbReference>
<dbReference type="GO" id="GO:0003700">
    <property type="term" value="F:DNA-binding transcription factor activity"/>
    <property type="evidence" value="ECO:0007669"/>
    <property type="project" value="InterPro"/>
</dbReference>
<dbReference type="SMART" id="SM00871">
    <property type="entry name" value="AraC_E_bind"/>
    <property type="match status" value="1"/>
</dbReference>
<keyword evidence="1" id="KW-0238">DNA-binding</keyword>
<organism evidence="3 4">
    <name type="scientific">Phytoactinopolyspora alkaliphila</name>
    <dbReference type="NCBI Taxonomy" id="1783498"/>
    <lineage>
        <taxon>Bacteria</taxon>
        <taxon>Bacillati</taxon>
        <taxon>Actinomycetota</taxon>
        <taxon>Actinomycetes</taxon>
        <taxon>Jiangellales</taxon>
        <taxon>Jiangellaceae</taxon>
        <taxon>Phytoactinopolyspora</taxon>
    </lineage>
</organism>
<dbReference type="AlphaFoldDB" id="A0A6N9YGB1"/>
<dbReference type="InterPro" id="IPR029442">
    <property type="entry name" value="GyrI-like"/>
</dbReference>
<dbReference type="Proteomes" id="UP000469185">
    <property type="component" value="Unassembled WGS sequence"/>
</dbReference>
<dbReference type="Pfam" id="PF06445">
    <property type="entry name" value="GyrI-like"/>
    <property type="match status" value="1"/>
</dbReference>
<dbReference type="InterPro" id="IPR009061">
    <property type="entry name" value="DNA-bd_dom_put_sf"/>
</dbReference>
<evidence type="ECO:0000313" key="4">
    <source>
        <dbReference type="Proteomes" id="UP000469185"/>
    </source>
</evidence>
<dbReference type="PANTHER" id="PTHR30204:SF97">
    <property type="entry name" value="MERR FAMILY REGULATORY PROTEIN"/>
    <property type="match status" value="1"/>
</dbReference>
<dbReference type="SMART" id="SM00422">
    <property type="entry name" value="HTH_MERR"/>
    <property type="match status" value="1"/>
</dbReference>
<dbReference type="Gene3D" id="1.10.1660.10">
    <property type="match status" value="1"/>
</dbReference>
<dbReference type="InterPro" id="IPR010499">
    <property type="entry name" value="AraC_E-bd"/>
</dbReference>
<dbReference type="SUPFAM" id="SSF55136">
    <property type="entry name" value="Probable bacterial effector-binding domain"/>
    <property type="match status" value="1"/>
</dbReference>
<dbReference type="RefSeq" id="WP_163815316.1">
    <property type="nucleotide sequence ID" value="NZ_JAAGOB010000001.1"/>
</dbReference>
<dbReference type="PANTHER" id="PTHR30204">
    <property type="entry name" value="REDOX-CYCLING DRUG-SENSING TRANSCRIPTIONAL ACTIVATOR SOXR"/>
    <property type="match status" value="1"/>
</dbReference>
<dbReference type="EMBL" id="JAAGOB010000001">
    <property type="protein sequence ID" value="NED93967.1"/>
    <property type="molecule type" value="Genomic_DNA"/>
</dbReference>
<dbReference type="SUPFAM" id="SSF46955">
    <property type="entry name" value="Putative DNA-binding domain"/>
    <property type="match status" value="1"/>
</dbReference>
<dbReference type="CDD" id="cd01107">
    <property type="entry name" value="HTH_BmrR"/>
    <property type="match status" value="1"/>
</dbReference>
<comment type="caution">
    <text evidence="3">The sequence shown here is derived from an EMBL/GenBank/DDBJ whole genome shotgun (WGS) entry which is preliminary data.</text>
</comment>
<evidence type="ECO:0000256" key="1">
    <source>
        <dbReference type="ARBA" id="ARBA00023125"/>
    </source>
</evidence>
<dbReference type="GO" id="GO:0003677">
    <property type="term" value="F:DNA binding"/>
    <property type="evidence" value="ECO:0007669"/>
    <property type="project" value="UniProtKB-KW"/>
</dbReference>
<reference evidence="3 4" key="1">
    <citation type="submission" date="2020-02" db="EMBL/GenBank/DDBJ databases">
        <authorList>
            <person name="Li X.-J."/>
            <person name="Feng X.-M."/>
        </authorList>
    </citation>
    <scope>NUCLEOTIDE SEQUENCE [LARGE SCALE GENOMIC DNA]</scope>
    <source>
        <strain evidence="3 4">CGMCC 4.7225</strain>
    </source>
</reference>
<evidence type="ECO:0000259" key="2">
    <source>
        <dbReference type="PROSITE" id="PS50937"/>
    </source>
</evidence>
<name>A0A6N9YGB1_9ACTN</name>
<dbReference type="PROSITE" id="PS50937">
    <property type="entry name" value="HTH_MERR_2"/>
    <property type="match status" value="1"/>
</dbReference>
<proteinExistence type="predicted"/>